<dbReference type="AlphaFoldDB" id="A0A4Q9H1Z0"/>
<comment type="caution">
    <text evidence="4">The sequence shown here is derived from an EMBL/GenBank/DDBJ whole genome shotgun (WGS) entry which is preliminary data.</text>
</comment>
<dbReference type="InterPro" id="IPR003736">
    <property type="entry name" value="PAAI_dom"/>
</dbReference>
<dbReference type="Proteomes" id="UP000292120">
    <property type="component" value="Unassembled WGS sequence"/>
</dbReference>
<dbReference type="InterPro" id="IPR029069">
    <property type="entry name" value="HotDog_dom_sf"/>
</dbReference>
<keyword evidence="1" id="KW-0378">Hydrolase</keyword>
<dbReference type="OrthoDB" id="9813158at2"/>
<dbReference type="EMBL" id="SIXI01000009">
    <property type="protein sequence ID" value="TBO27663.1"/>
    <property type="molecule type" value="Genomic_DNA"/>
</dbReference>
<evidence type="ECO:0000256" key="2">
    <source>
        <dbReference type="SAM" id="MobiDB-lite"/>
    </source>
</evidence>
<dbReference type="Gene3D" id="3.10.129.10">
    <property type="entry name" value="Hotdog Thioesterase"/>
    <property type="match status" value="2"/>
</dbReference>
<dbReference type="PANTHER" id="PTHR43240:SF7">
    <property type="entry name" value="BLR7284 PROTEIN"/>
    <property type="match status" value="1"/>
</dbReference>
<dbReference type="RefSeq" id="WP_130969259.1">
    <property type="nucleotide sequence ID" value="NZ_SIXI01000009.1"/>
</dbReference>
<dbReference type="GO" id="GO:0061522">
    <property type="term" value="F:1,4-dihydroxy-2-naphthoyl-CoA thioesterase activity"/>
    <property type="evidence" value="ECO:0007669"/>
    <property type="project" value="TreeGrafter"/>
</dbReference>
<feature type="compositionally biased region" description="Basic and acidic residues" evidence="2">
    <location>
        <begin position="148"/>
        <end position="161"/>
    </location>
</feature>
<sequence length="311" mass="32825">MSGIFPDKPLEGFAKAFLEGIPYARVAGMTATAVSKARASVSMKADAAWTGHASAEQIHPGVATVLADTACGVAVGTAMDPVGPYATLDLRMDYLRPARAGSVLRCDAHCHRLSRSVAFVRGEVFQEGADEPVAAVSATFMLATANTRRQDLPPPPKDDARTAGGPASPQAPWAGTPALPLGTSPYVEFLGIERMPAADGQEGDTFRMPFKPELIGNPVLPALHGGVVAGFAESAALLHLIYGNPHLAPHAPRGVDFAIDYLRSAKPIDTFARCTTVRQGSRVALVQVTVWQDDERKPIVSARCHCLLPQG</sequence>
<evidence type="ECO:0000256" key="1">
    <source>
        <dbReference type="ARBA" id="ARBA00022801"/>
    </source>
</evidence>
<reference evidence="4 5" key="1">
    <citation type="submission" date="2019-02" db="EMBL/GenBank/DDBJ databases">
        <title>Aquabacterium sp. strain KMB7.</title>
        <authorList>
            <person name="Chen W.-M."/>
        </authorList>
    </citation>
    <scope>NUCLEOTIDE SEQUENCE [LARGE SCALE GENOMIC DNA]</scope>
    <source>
        <strain evidence="4 5">KMB7</strain>
    </source>
</reference>
<dbReference type="GO" id="GO:0005829">
    <property type="term" value="C:cytosol"/>
    <property type="evidence" value="ECO:0007669"/>
    <property type="project" value="TreeGrafter"/>
</dbReference>
<feature type="domain" description="Thioesterase" evidence="3">
    <location>
        <begin position="58"/>
        <end position="129"/>
    </location>
</feature>
<dbReference type="CDD" id="cd03443">
    <property type="entry name" value="PaaI_thioesterase"/>
    <property type="match status" value="2"/>
</dbReference>
<accession>A0A4Q9H1Z0</accession>
<dbReference type="InterPro" id="IPR006683">
    <property type="entry name" value="Thioestr_dom"/>
</dbReference>
<name>A0A4Q9H1Z0_9BURK</name>
<evidence type="ECO:0000313" key="4">
    <source>
        <dbReference type="EMBL" id="TBO27663.1"/>
    </source>
</evidence>
<dbReference type="Pfam" id="PF03061">
    <property type="entry name" value="4HBT"/>
    <property type="match status" value="2"/>
</dbReference>
<dbReference type="NCBIfam" id="TIGR00369">
    <property type="entry name" value="unchar_dom_1"/>
    <property type="match status" value="2"/>
</dbReference>
<keyword evidence="5" id="KW-1185">Reference proteome</keyword>
<feature type="domain" description="Thioesterase" evidence="3">
    <location>
        <begin position="223"/>
        <end position="298"/>
    </location>
</feature>
<gene>
    <name evidence="4" type="ORF">EYS42_16265</name>
</gene>
<evidence type="ECO:0000313" key="5">
    <source>
        <dbReference type="Proteomes" id="UP000292120"/>
    </source>
</evidence>
<protein>
    <submittedName>
        <fullName evidence="4">Hotdog fold thioesterase</fullName>
    </submittedName>
</protein>
<evidence type="ECO:0000259" key="3">
    <source>
        <dbReference type="Pfam" id="PF03061"/>
    </source>
</evidence>
<dbReference type="SUPFAM" id="SSF54637">
    <property type="entry name" value="Thioesterase/thiol ester dehydrase-isomerase"/>
    <property type="match status" value="2"/>
</dbReference>
<dbReference type="PANTHER" id="PTHR43240">
    <property type="entry name" value="1,4-DIHYDROXY-2-NAPHTHOYL-COA THIOESTERASE 1"/>
    <property type="match status" value="1"/>
</dbReference>
<organism evidence="4 5">
    <name type="scientific">Aquabacterium lacunae</name>
    <dbReference type="NCBI Taxonomy" id="2528630"/>
    <lineage>
        <taxon>Bacteria</taxon>
        <taxon>Pseudomonadati</taxon>
        <taxon>Pseudomonadota</taxon>
        <taxon>Betaproteobacteria</taxon>
        <taxon>Burkholderiales</taxon>
        <taxon>Aquabacterium</taxon>
    </lineage>
</organism>
<feature type="region of interest" description="Disordered" evidence="2">
    <location>
        <begin position="146"/>
        <end position="176"/>
    </location>
</feature>
<proteinExistence type="predicted"/>